<protein>
    <recommendedName>
        <fullName evidence="7">Wings apart-like protein C-terminal domain-containing protein</fullName>
    </recommendedName>
</protein>
<dbReference type="PANTHER" id="PTHR22100:SF14">
    <property type="entry name" value="WINGS APART-LIKE PROTEIN C-TERMINAL DOMAIN-CONTAINING PROTEIN"/>
    <property type="match status" value="1"/>
</dbReference>
<dbReference type="Gene3D" id="1.25.10.10">
    <property type="entry name" value="Leucine-rich Repeat Variant"/>
    <property type="match status" value="4"/>
</dbReference>
<dbReference type="Pfam" id="PF07814">
    <property type="entry name" value="WAPL"/>
    <property type="match status" value="2"/>
</dbReference>
<dbReference type="AlphaFoldDB" id="A0A8S9K3E3"/>
<keyword evidence="3" id="KW-0732">Signal</keyword>
<feature type="compositionally biased region" description="Low complexity" evidence="2">
    <location>
        <begin position="669"/>
        <end position="683"/>
    </location>
</feature>
<dbReference type="EMBL" id="QGKY02000190">
    <property type="protein sequence ID" value="KAF2588143.1"/>
    <property type="molecule type" value="Genomic_DNA"/>
</dbReference>
<evidence type="ECO:0000256" key="2">
    <source>
        <dbReference type="SAM" id="MobiDB-lite"/>
    </source>
</evidence>
<proteinExistence type="inferred from homology"/>
<dbReference type="InterPro" id="IPR011989">
    <property type="entry name" value="ARM-like"/>
</dbReference>
<feature type="region of interest" description="Disordered" evidence="2">
    <location>
        <begin position="246"/>
        <end position="276"/>
    </location>
</feature>
<feature type="compositionally biased region" description="Basic residues" evidence="2">
    <location>
        <begin position="761"/>
        <end position="775"/>
    </location>
</feature>
<evidence type="ECO:0000256" key="3">
    <source>
        <dbReference type="SAM" id="SignalP"/>
    </source>
</evidence>
<feature type="domain" description="Wings apart-like protein C-terminal" evidence="4">
    <location>
        <begin position="504"/>
        <end position="918"/>
    </location>
</feature>
<accession>A0A8S9K3E3</accession>
<feature type="domain" description="Wings apart-like protein C-terminal" evidence="4">
    <location>
        <begin position="92"/>
        <end position="455"/>
    </location>
</feature>
<sequence length="1059" mass="116614">MAKPNLRYLLPLLFAIVNLSASAPSPPPSQTCPLDFSHVTRIPWNTTDCQTYDRSVERKNSCCQSVLTLVGIPLAHHTSGSVKKTGGNFKEKLRELGGLDAVIEVVIDCHTIMEHWMEYDALSVQDKKDNQHKQSLMLLLKCLKIMENATFLSIDNQSHLLGFKKCLGSRESRMPFTELTISVIKMLSGLHLRGGFSSSHSNNVNPHCSAGGILRADRRVNAEVVTISSDTCSSFGSISTRNESVSQRSHTIIDLDSQSSVSGNDPTKSTTRLGSTIPASFAGRLASLGSDIARSTSRTSQVGEPSCKRNGNFSFTEENEDPFAFDLEDSEPSKWELVSVKQKKSRAQKKKGYHKQSKDECCYQLHSSQEESSNHMVNSEEESSDKYYISLQVSSSTNDVDEECLCLLSDCLLTAVKVLMNLTNDNAVGCRQVGGCRGLESMAELIARHFPSITESPLFSEMEGTGSSHQKKDKHLTDQELDFLVAILDTSGSVKKTGGNFKEKLRELGGLDAVIEVVIDCHTVMEHWMEYDALSVQDKKDNQHKQSLMLLLKCLKIMENATFLSRDNQSHLLGFKKCLGSRESRMSFTELTLSVIKILSGLHLRGGFSSSHSNNVNPHCSAGGILRADRRVNDEVVTISSDTCSSFGSISTRNESVSQRSHTIIDLDSSPPSMSGSQSSVSGNEPTTSTTRLGSTISGSFAGRLASLGSEIARSTSRTSQVGEPSCKRNEKLSFPEENEDPFAFDLEDSEPSKWALVSVKQKKSGAQKKKGCHKQSKDERYYQLHSSQEESSNHRVDSQEESSDRDCSIPLQVSSSTNDVDEECLCLLSDCLLTAVKVLMNLTNDNAVGCRQVGGCRGLESIAELIARHFPSFTESPLFSEMEGTGSSHQKKDKHLTDQELDFLVAILGLLVNLVEKDGVNRSRLASASFAITKPKGLQESEQEMIPLLCSIFLTNQGSEDTKEETTTFTLDDEEAVLESEKEAEKMIVEAYSALLLAFLSTESTSIRNSIRNYLPKRNLAILVPVLERFVAFHTTLNMIPPETHKAVMEVIESCKLP</sequence>
<evidence type="ECO:0008006" key="7">
    <source>
        <dbReference type="Google" id="ProtNLM"/>
    </source>
</evidence>
<feature type="compositionally biased region" description="Basic and acidic residues" evidence="2">
    <location>
        <begin position="726"/>
        <end position="735"/>
    </location>
</feature>
<evidence type="ECO:0000313" key="6">
    <source>
        <dbReference type="EMBL" id="KAF2588143.1"/>
    </source>
</evidence>
<feature type="signal peptide" evidence="3">
    <location>
        <begin position="1"/>
        <end position="22"/>
    </location>
</feature>
<organism evidence="6">
    <name type="scientific">Brassica cretica</name>
    <name type="common">Mustard</name>
    <dbReference type="NCBI Taxonomy" id="69181"/>
    <lineage>
        <taxon>Eukaryota</taxon>
        <taxon>Viridiplantae</taxon>
        <taxon>Streptophyta</taxon>
        <taxon>Embryophyta</taxon>
        <taxon>Tracheophyta</taxon>
        <taxon>Spermatophyta</taxon>
        <taxon>Magnoliopsida</taxon>
        <taxon>eudicotyledons</taxon>
        <taxon>Gunneridae</taxon>
        <taxon>Pentapetalae</taxon>
        <taxon>rosids</taxon>
        <taxon>malvids</taxon>
        <taxon>Brassicales</taxon>
        <taxon>Brassicaceae</taxon>
        <taxon>Brassiceae</taxon>
        <taxon>Brassica</taxon>
    </lineage>
</organism>
<dbReference type="InterPro" id="IPR039874">
    <property type="entry name" value="WAPL"/>
</dbReference>
<dbReference type="InterPro" id="IPR043891">
    <property type="entry name" value="SPARK"/>
</dbReference>
<feature type="compositionally biased region" description="Basic and acidic residues" evidence="2">
    <location>
        <begin position="776"/>
        <end position="808"/>
    </location>
</feature>
<feature type="domain" description="SPARK" evidence="5">
    <location>
        <begin position="29"/>
        <end position="79"/>
    </location>
</feature>
<feature type="compositionally biased region" description="Polar residues" evidence="2">
    <location>
        <begin position="293"/>
        <end position="315"/>
    </location>
</feature>
<dbReference type="PANTHER" id="PTHR22100">
    <property type="entry name" value="WINGS APART-LIKE PROTEIN HOMOLOG"/>
    <property type="match status" value="1"/>
</dbReference>
<dbReference type="InterPro" id="IPR022771">
    <property type="entry name" value="WAPL_C"/>
</dbReference>
<feature type="region of interest" description="Disordered" evidence="2">
    <location>
        <begin position="646"/>
        <end position="697"/>
    </location>
</feature>
<feature type="region of interest" description="Disordered" evidence="2">
    <location>
        <begin position="760"/>
        <end position="811"/>
    </location>
</feature>
<dbReference type="FunFam" id="1.25.10.10:FF:000417">
    <property type="entry name" value="Wings apart-like protein-like isoform A"/>
    <property type="match status" value="1"/>
</dbReference>
<name>A0A8S9K3E3_BRACR</name>
<evidence type="ECO:0000256" key="1">
    <source>
        <dbReference type="ARBA" id="ARBA00006854"/>
    </source>
</evidence>
<evidence type="ECO:0000259" key="5">
    <source>
        <dbReference type="Pfam" id="PF19160"/>
    </source>
</evidence>
<evidence type="ECO:0000259" key="4">
    <source>
        <dbReference type="Pfam" id="PF07814"/>
    </source>
</evidence>
<comment type="similarity">
    <text evidence="1">Belongs to the WAPL family.</text>
</comment>
<feature type="compositionally biased region" description="Polar residues" evidence="2">
    <location>
        <begin position="684"/>
        <end position="697"/>
    </location>
</feature>
<feature type="compositionally biased region" description="Polar residues" evidence="2">
    <location>
        <begin position="713"/>
        <end position="723"/>
    </location>
</feature>
<dbReference type="Pfam" id="PF19160">
    <property type="entry name" value="SPARK"/>
    <property type="match status" value="1"/>
</dbReference>
<comment type="caution">
    <text evidence="6">The sequence shown here is derived from an EMBL/GenBank/DDBJ whole genome shotgun (WGS) entry which is preliminary data.</text>
</comment>
<reference evidence="6" key="1">
    <citation type="submission" date="2019-12" db="EMBL/GenBank/DDBJ databases">
        <title>Genome sequencing and annotation of Brassica cretica.</title>
        <authorList>
            <person name="Studholme D.J."/>
            <person name="Sarris P.F."/>
        </authorList>
    </citation>
    <scope>NUCLEOTIDE SEQUENCE</scope>
    <source>
        <strain evidence="6">PFS-102/07</strain>
        <tissue evidence="6">Leaf</tissue>
    </source>
</reference>
<feature type="region of interest" description="Disordered" evidence="2">
    <location>
        <begin position="712"/>
        <end position="735"/>
    </location>
</feature>
<feature type="chain" id="PRO_5035934879" description="Wings apart-like protein C-terminal domain-containing protein" evidence="3">
    <location>
        <begin position="23"/>
        <end position="1059"/>
    </location>
</feature>
<feature type="compositionally biased region" description="Polar residues" evidence="2">
    <location>
        <begin position="646"/>
        <end position="662"/>
    </location>
</feature>
<gene>
    <name evidence="6" type="ORF">F2Q70_00041876</name>
</gene>
<feature type="region of interest" description="Disordered" evidence="2">
    <location>
        <begin position="292"/>
        <end position="315"/>
    </location>
</feature>